<dbReference type="AlphaFoldDB" id="A0A7J6P5C5"/>
<organism evidence="2 3">
    <name type="scientific">Perkinsus olseni</name>
    <name type="common">Perkinsus atlanticus</name>
    <dbReference type="NCBI Taxonomy" id="32597"/>
    <lineage>
        <taxon>Eukaryota</taxon>
        <taxon>Sar</taxon>
        <taxon>Alveolata</taxon>
        <taxon>Perkinsozoa</taxon>
        <taxon>Perkinsea</taxon>
        <taxon>Perkinsida</taxon>
        <taxon>Perkinsidae</taxon>
        <taxon>Perkinsus</taxon>
    </lineage>
</organism>
<feature type="compositionally biased region" description="Polar residues" evidence="1">
    <location>
        <begin position="148"/>
        <end position="160"/>
    </location>
</feature>
<name>A0A7J6P5C5_PEROL</name>
<feature type="region of interest" description="Disordered" evidence="1">
    <location>
        <begin position="248"/>
        <end position="305"/>
    </location>
</feature>
<comment type="caution">
    <text evidence="2">The sequence shown here is derived from an EMBL/GenBank/DDBJ whole genome shotgun (WGS) entry which is preliminary data.</text>
</comment>
<protein>
    <submittedName>
        <fullName evidence="2">Uncharacterized protein</fullName>
    </submittedName>
</protein>
<feature type="compositionally biased region" description="Polar residues" evidence="1">
    <location>
        <begin position="169"/>
        <end position="178"/>
    </location>
</feature>
<proteinExistence type="predicted"/>
<feature type="region of interest" description="Disordered" evidence="1">
    <location>
        <begin position="147"/>
        <end position="184"/>
    </location>
</feature>
<dbReference type="EMBL" id="JABANP010000088">
    <property type="protein sequence ID" value="KAF4690960.1"/>
    <property type="molecule type" value="Genomic_DNA"/>
</dbReference>
<sequence length="305" mass="33560">MRHLQDPTSQGFPVDVEVVPGPYPRAPNTNREYVDVTNYIPEGPVASYSGKIVGSCMETLGVQHRVGTGYFLNVKELFGFRWIKHAENGFEGASATEVQRDFGRAADRHGYETDGFVDRLIYLFDFDICEALGEVVDPVSQAPAMPTLSCTTPKKPNPSYSGDAVTRPTRASGQSSEEVPTVAPSESYWNKRHDERLVGITSILLDISKTLSDGFDKLESAFITMVEQSRTASGITVDDVNLDGGAQVESQAGSESEEEDEEVDPVPSLEDQKALLKEERACRKKPKPKGKPKAKSHAPPRKRRK</sequence>
<reference evidence="2 3" key="1">
    <citation type="submission" date="2020-04" db="EMBL/GenBank/DDBJ databases">
        <title>Perkinsus olseni comparative genomics.</title>
        <authorList>
            <person name="Bogema D.R."/>
        </authorList>
    </citation>
    <scope>NUCLEOTIDE SEQUENCE [LARGE SCALE GENOMIC DNA]</scope>
    <source>
        <strain evidence="2">00978-12</strain>
    </source>
</reference>
<accession>A0A7J6P5C5</accession>
<evidence type="ECO:0000313" key="3">
    <source>
        <dbReference type="Proteomes" id="UP000541610"/>
    </source>
</evidence>
<feature type="compositionally biased region" description="Acidic residues" evidence="1">
    <location>
        <begin position="255"/>
        <end position="264"/>
    </location>
</feature>
<gene>
    <name evidence="2" type="ORF">FOZ60_016436</name>
</gene>
<evidence type="ECO:0000256" key="1">
    <source>
        <dbReference type="SAM" id="MobiDB-lite"/>
    </source>
</evidence>
<dbReference type="Proteomes" id="UP000541610">
    <property type="component" value="Unassembled WGS sequence"/>
</dbReference>
<feature type="compositionally biased region" description="Basic residues" evidence="1">
    <location>
        <begin position="282"/>
        <end position="305"/>
    </location>
</feature>
<evidence type="ECO:0000313" key="2">
    <source>
        <dbReference type="EMBL" id="KAF4690960.1"/>
    </source>
</evidence>
<feature type="compositionally biased region" description="Basic and acidic residues" evidence="1">
    <location>
        <begin position="270"/>
        <end position="281"/>
    </location>
</feature>